<keyword evidence="1" id="KW-0496">Mitochondrion</keyword>
<name>A0A117NH09_PICGL</name>
<dbReference type="AlphaFoldDB" id="A0A117NH09"/>
<proteinExistence type="predicted"/>
<dbReference type="EMBL" id="LKAM01000007">
    <property type="protein sequence ID" value="KUM47587.1"/>
    <property type="molecule type" value="Genomic_DNA"/>
</dbReference>
<evidence type="ECO:0000313" key="1">
    <source>
        <dbReference type="EMBL" id="KUM47587.1"/>
    </source>
</evidence>
<protein>
    <submittedName>
        <fullName evidence="1">Uncharacterized protein</fullName>
    </submittedName>
</protein>
<gene>
    <name evidence="1" type="ORF">ABT39_MTgene5773</name>
</gene>
<organism evidence="1">
    <name type="scientific">Picea glauca</name>
    <name type="common">White spruce</name>
    <name type="synonym">Pinus glauca</name>
    <dbReference type="NCBI Taxonomy" id="3330"/>
    <lineage>
        <taxon>Eukaryota</taxon>
        <taxon>Viridiplantae</taxon>
        <taxon>Streptophyta</taxon>
        <taxon>Embryophyta</taxon>
        <taxon>Tracheophyta</taxon>
        <taxon>Spermatophyta</taxon>
        <taxon>Pinopsida</taxon>
        <taxon>Pinidae</taxon>
        <taxon>Conifers I</taxon>
        <taxon>Pinales</taxon>
        <taxon>Pinaceae</taxon>
        <taxon>Picea</taxon>
    </lineage>
</organism>
<accession>A0A117NH09</accession>
<geneLocation type="mitochondrion" evidence="1"/>
<comment type="caution">
    <text evidence="1">The sequence shown here is derived from an EMBL/GenBank/DDBJ whole genome shotgun (WGS) entry which is preliminary data.</text>
</comment>
<sequence>MCRYCLEMLALALLDLIPYFRVKDHRFGRKQAINLSSRCKALLILRR</sequence>
<reference evidence="1" key="1">
    <citation type="journal article" date="2015" name="Genome Biol. Evol.">
        <title>Organellar Genomes of White Spruce (Picea glauca): Assembly and Annotation.</title>
        <authorList>
            <person name="Jackman S.D."/>
            <person name="Warren R.L."/>
            <person name="Gibb E.A."/>
            <person name="Vandervalk B.P."/>
            <person name="Mohamadi H."/>
            <person name="Chu J."/>
            <person name="Raymond A."/>
            <person name="Pleasance S."/>
            <person name="Coope R."/>
            <person name="Wildung M.R."/>
            <person name="Ritland C.E."/>
            <person name="Bousquet J."/>
            <person name="Jones S.J."/>
            <person name="Bohlmann J."/>
            <person name="Birol I."/>
        </authorList>
    </citation>
    <scope>NUCLEOTIDE SEQUENCE [LARGE SCALE GENOMIC DNA]</scope>
    <source>
        <tissue evidence="1">Flushing bud</tissue>
    </source>
</reference>